<dbReference type="Proteomes" id="UP000240357">
    <property type="component" value="Unassembled WGS sequence"/>
</dbReference>
<protein>
    <submittedName>
        <fullName evidence="1">Uncharacterized protein</fullName>
    </submittedName>
</protein>
<evidence type="ECO:0000313" key="1">
    <source>
        <dbReference type="EMBL" id="PSR55723.1"/>
    </source>
</evidence>
<comment type="caution">
    <text evidence="1">The sequence shown here is derived from an EMBL/GenBank/DDBJ whole genome shotgun (WGS) entry which is preliminary data.</text>
</comment>
<keyword evidence="2" id="KW-1185">Reference proteome</keyword>
<dbReference type="AlphaFoldDB" id="A0A2T2YJM9"/>
<organism evidence="1 2">
    <name type="scientific">Adhaeribacter arboris</name>
    <dbReference type="NCBI Taxonomy" id="2072846"/>
    <lineage>
        <taxon>Bacteria</taxon>
        <taxon>Pseudomonadati</taxon>
        <taxon>Bacteroidota</taxon>
        <taxon>Cytophagia</taxon>
        <taxon>Cytophagales</taxon>
        <taxon>Hymenobacteraceae</taxon>
        <taxon>Adhaeribacter</taxon>
    </lineage>
</organism>
<proteinExistence type="predicted"/>
<accession>A0A2T2YJM9</accession>
<name>A0A2T2YJM9_9BACT</name>
<gene>
    <name evidence="1" type="ORF">AHMF7605_20550</name>
</gene>
<evidence type="ECO:0000313" key="2">
    <source>
        <dbReference type="Proteomes" id="UP000240357"/>
    </source>
</evidence>
<dbReference type="EMBL" id="PYFT01000001">
    <property type="protein sequence ID" value="PSR55723.1"/>
    <property type="molecule type" value="Genomic_DNA"/>
</dbReference>
<sequence length="73" mass="8330">MKCMNKLTCYLIMNLETTQLNRKDVIASFFAVNEQLENGASLDILVKLLAVQTRLLKRLVILDKELILAIHSL</sequence>
<reference evidence="1 2" key="1">
    <citation type="submission" date="2018-03" db="EMBL/GenBank/DDBJ databases">
        <title>Adhaeribacter sp. HMF7605 Genome sequencing and assembly.</title>
        <authorList>
            <person name="Kang H."/>
            <person name="Kang J."/>
            <person name="Cha I."/>
            <person name="Kim H."/>
            <person name="Joh K."/>
        </authorList>
    </citation>
    <scope>NUCLEOTIDE SEQUENCE [LARGE SCALE GENOMIC DNA]</scope>
    <source>
        <strain evidence="1 2">HMF7605</strain>
    </source>
</reference>